<organism evidence="2 3">
    <name type="scientific">Dryococelus australis</name>
    <dbReference type="NCBI Taxonomy" id="614101"/>
    <lineage>
        <taxon>Eukaryota</taxon>
        <taxon>Metazoa</taxon>
        <taxon>Ecdysozoa</taxon>
        <taxon>Arthropoda</taxon>
        <taxon>Hexapoda</taxon>
        <taxon>Insecta</taxon>
        <taxon>Pterygota</taxon>
        <taxon>Neoptera</taxon>
        <taxon>Polyneoptera</taxon>
        <taxon>Phasmatodea</taxon>
        <taxon>Verophasmatodea</taxon>
        <taxon>Anareolatae</taxon>
        <taxon>Phasmatidae</taxon>
        <taxon>Eurycanthinae</taxon>
        <taxon>Dryococelus</taxon>
    </lineage>
</organism>
<accession>A0ABQ9INP4</accession>
<reference evidence="2 3" key="1">
    <citation type="submission" date="2023-02" db="EMBL/GenBank/DDBJ databases">
        <title>LHISI_Scaffold_Assembly.</title>
        <authorList>
            <person name="Stuart O.P."/>
            <person name="Cleave R."/>
            <person name="Magrath M.J.L."/>
            <person name="Mikheyev A.S."/>
        </authorList>
    </citation>
    <scope>NUCLEOTIDE SEQUENCE [LARGE SCALE GENOMIC DNA]</scope>
    <source>
        <strain evidence="2">Daus_M_001</strain>
        <tissue evidence="2">Leg muscle</tissue>
    </source>
</reference>
<name>A0ABQ9INP4_9NEOP</name>
<sequence>MPVCRQFQKESMKLKAAVAIAKDADIELKRIRGQSEQEFEVVYKQAESMANSLGVEESVLAIFIEALKNCDYEIFPNIFKLLQILCTVPVSTSTAERRFSTLKRIKSYLEILHLNQY</sequence>
<keyword evidence="3" id="KW-1185">Reference proteome</keyword>
<feature type="domain" description="HAT C-terminal dimerisation" evidence="1">
    <location>
        <begin position="73"/>
        <end position="105"/>
    </location>
</feature>
<dbReference type="InterPro" id="IPR008906">
    <property type="entry name" value="HATC_C_dom"/>
</dbReference>
<evidence type="ECO:0000259" key="1">
    <source>
        <dbReference type="Pfam" id="PF05699"/>
    </source>
</evidence>
<dbReference type="PANTHER" id="PTHR46289">
    <property type="entry name" value="52 KDA REPRESSOR OF THE INHIBITOR OF THE PROTEIN KINASE-LIKE PROTEIN-RELATED"/>
    <property type="match status" value="1"/>
</dbReference>
<dbReference type="Pfam" id="PF05699">
    <property type="entry name" value="Dimer_Tnp_hAT"/>
    <property type="match status" value="1"/>
</dbReference>
<evidence type="ECO:0000313" key="2">
    <source>
        <dbReference type="EMBL" id="KAJ8897966.1"/>
    </source>
</evidence>
<proteinExistence type="predicted"/>
<comment type="caution">
    <text evidence="2">The sequence shown here is derived from an EMBL/GenBank/DDBJ whole genome shotgun (WGS) entry which is preliminary data.</text>
</comment>
<dbReference type="EMBL" id="JARBHB010000001">
    <property type="protein sequence ID" value="KAJ8897966.1"/>
    <property type="molecule type" value="Genomic_DNA"/>
</dbReference>
<gene>
    <name evidence="2" type="ORF">PR048_003324</name>
</gene>
<dbReference type="InterPro" id="IPR052958">
    <property type="entry name" value="IFN-induced_PKR_regulator"/>
</dbReference>
<protein>
    <recommendedName>
        <fullName evidence="1">HAT C-terminal dimerisation domain-containing protein</fullName>
    </recommendedName>
</protein>
<evidence type="ECO:0000313" key="3">
    <source>
        <dbReference type="Proteomes" id="UP001159363"/>
    </source>
</evidence>
<dbReference type="PANTHER" id="PTHR46289:SF14">
    <property type="entry name" value="DUF4371 DOMAIN-CONTAINING PROTEIN"/>
    <property type="match status" value="1"/>
</dbReference>
<dbReference type="Proteomes" id="UP001159363">
    <property type="component" value="Chromosome 1"/>
</dbReference>